<dbReference type="AlphaFoldDB" id="A0A0V1B6H4"/>
<evidence type="ECO:0000313" key="1">
    <source>
        <dbReference type="EMBL" id="KRY32622.1"/>
    </source>
</evidence>
<comment type="caution">
    <text evidence="1">The sequence shown here is derived from an EMBL/GenBank/DDBJ whole genome shotgun (WGS) entry which is preliminary data.</text>
</comment>
<dbReference type="EMBL" id="JYDH01000095">
    <property type="protein sequence ID" value="KRY32622.1"/>
    <property type="molecule type" value="Genomic_DNA"/>
</dbReference>
<gene>
    <name evidence="1" type="ORF">T01_6478</name>
</gene>
<name>A0A0V1B6H4_TRISP</name>
<dbReference type="Proteomes" id="UP000054776">
    <property type="component" value="Unassembled WGS sequence"/>
</dbReference>
<keyword evidence="2" id="KW-1185">Reference proteome</keyword>
<reference evidence="1 2" key="1">
    <citation type="submission" date="2015-01" db="EMBL/GenBank/DDBJ databases">
        <title>Evolution of Trichinella species and genotypes.</title>
        <authorList>
            <person name="Korhonen P.K."/>
            <person name="Edoardo P."/>
            <person name="Giuseppe L.R."/>
            <person name="Gasser R.B."/>
        </authorList>
    </citation>
    <scope>NUCLEOTIDE SEQUENCE [LARGE SCALE GENOMIC DNA]</scope>
    <source>
        <strain evidence="1">ISS3</strain>
    </source>
</reference>
<protein>
    <submittedName>
        <fullName evidence="1">Uncharacterized protein</fullName>
    </submittedName>
</protein>
<proteinExistence type="predicted"/>
<sequence length="107" mass="12256">MVLLKITNKQDVSCGKELPQEKVIQLTKEMQNVLVQYTLVRANANAMTAIYYWKTVHAIADNLQTNRPHPQGQMNQAPANLEASVRRRVILVEFFPFRKSIGFRKAS</sequence>
<dbReference type="InParanoid" id="A0A0V1B6H4"/>
<evidence type="ECO:0000313" key="2">
    <source>
        <dbReference type="Proteomes" id="UP000054776"/>
    </source>
</evidence>
<accession>A0A0V1B6H4</accession>
<organism evidence="1 2">
    <name type="scientific">Trichinella spiralis</name>
    <name type="common">Trichina worm</name>
    <dbReference type="NCBI Taxonomy" id="6334"/>
    <lineage>
        <taxon>Eukaryota</taxon>
        <taxon>Metazoa</taxon>
        <taxon>Ecdysozoa</taxon>
        <taxon>Nematoda</taxon>
        <taxon>Enoplea</taxon>
        <taxon>Dorylaimia</taxon>
        <taxon>Trichinellida</taxon>
        <taxon>Trichinellidae</taxon>
        <taxon>Trichinella</taxon>
    </lineage>
</organism>